<dbReference type="PANTHER" id="PTHR34819:SF3">
    <property type="entry name" value="CELL SURFACE PROTEIN"/>
    <property type="match status" value="1"/>
</dbReference>
<dbReference type="EMBL" id="LVVZ01000018">
    <property type="protein sequence ID" value="OKL43792.1"/>
    <property type="molecule type" value="Genomic_DNA"/>
</dbReference>
<dbReference type="InterPro" id="IPR001434">
    <property type="entry name" value="OmcB-like_DUF11"/>
</dbReference>
<evidence type="ECO:0000256" key="4">
    <source>
        <dbReference type="SAM" id="MobiDB-lite"/>
    </source>
</evidence>
<protein>
    <recommendedName>
        <fullName evidence="11">DUF11 domain-containing protein</fullName>
    </recommendedName>
</protein>
<gene>
    <name evidence="9" type="ORF">A3843_11785</name>
</gene>
<name>A0A1U7JGH6_9HYPH</name>
<evidence type="ECO:0000259" key="6">
    <source>
        <dbReference type="Pfam" id="PF01345"/>
    </source>
</evidence>
<feature type="region of interest" description="Disordered" evidence="4">
    <location>
        <begin position="158"/>
        <end position="187"/>
    </location>
</feature>
<feature type="domain" description="DUF7507" evidence="8">
    <location>
        <begin position="1647"/>
        <end position="1751"/>
    </location>
</feature>
<evidence type="ECO:0000259" key="7">
    <source>
        <dbReference type="Pfam" id="PF17210"/>
    </source>
</evidence>
<evidence type="ECO:0000256" key="2">
    <source>
        <dbReference type="ARBA" id="ARBA00022525"/>
    </source>
</evidence>
<feature type="domain" description="DUF11" evidence="6">
    <location>
        <begin position="492"/>
        <end position="601"/>
    </location>
</feature>
<dbReference type="InterPro" id="IPR013783">
    <property type="entry name" value="Ig-like_fold"/>
</dbReference>
<evidence type="ECO:0000313" key="9">
    <source>
        <dbReference type="EMBL" id="OKL43792.1"/>
    </source>
</evidence>
<feature type="chain" id="PRO_5010561834" description="DUF11 domain-containing protein" evidence="5">
    <location>
        <begin position="35"/>
        <end position="2493"/>
    </location>
</feature>
<comment type="subcellular location">
    <subcellularLocation>
        <location evidence="1">Secreted</location>
    </subcellularLocation>
</comment>
<dbReference type="InterPro" id="IPR055354">
    <property type="entry name" value="DUF7507"/>
</dbReference>
<evidence type="ECO:0008006" key="11">
    <source>
        <dbReference type="Google" id="ProtNLM"/>
    </source>
</evidence>
<dbReference type="Pfam" id="PF17210">
    <property type="entry name" value="SdrD_B"/>
    <property type="match status" value="1"/>
</dbReference>
<comment type="caution">
    <text evidence="9">The sequence shown here is derived from an EMBL/GenBank/DDBJ whole genome shotgun (WGS) entry which is preliminary data.</text>
</comment>
<sequence>MRRSRCGAFSVAKFGISLLFASALFPSLSPAAHAEPGNTYDWTLNVKDNAESTGGTMPKAGDYFSYDVVVTNEPTDGENRRSPETVISLSVPSTIQLVEVSGLTCGTALPAIGPQDVSCTIPELEAFGAVAFTVTMQANEEYTTARIINFLSEIPATNDPVPENNSHTEPTTIEAGPGPVEPPEPEVTDLSLEVTGPVSAPSTSSVSYVFTTENRGPDVASNWKLFVPEVNGLEFSSIPTGCARVSGGYECTFFGNIAASTAGDVNPPRYSVTFTGRVTEAGSSAGSEPLLEISGTVSAVNGTDPVAGNNSASTETRVSLGTDVSIAADAKPIGILGYPNSLVLTASYQGDAPETLELRSVIPEGYGVAPGGWTSVSGGWTCALNLREFVCTRPTTGLSSAPNSAALGSVRLELEVLDDPSAPSYRLKDAVPTTATISSTGPTELDLTNNTATISQDLQRPDVRWHLQKTISDNGRVLATDGIVVVSRGADGYDYTYEIQVRNDGNVAFDGELVVTDVIPSGVQFRGYSGTGWTCSPTASASAPLSSPSLTCSRDHSTSQLEPDATTAPLELVVRFEQEGSITNLATARAVDWPDGDGSGDVTVSSFEVPDAADISVNATALVNPVVTGSPQTIKMEVVNAGPNTSSDVVFSADFPYLLNNRSGGAGAGFQDLTVVPGSQTSGFSEGSCVNSSSGARGRQLTCTLTELRPCSAGVDCPIIRAVVLPGDGPASSPNSLTVTAFAQARDLPDLVTGNQEATATYTTIDRTDVELEITASTMEPIAGREYAYQVTVANPNTARYVNTADDVVVTQTLPAGVHFKRVAGAVCNTAPTADALIVAGSNDQLECNLATVSSGEAKSYSVYFETVRQASDLTLETSAQAVSSTEDLDLSNNEDSLTLMQKAEPALDLIVNSQDDVDPIDIGSEMNFDVTVRNAGPSFAEDVTVTYNMPSENLSFQRVSPGAAACSSEPTGGEVGGQLVCTFDRIDAGDTMSLQITALAEAKGPTSSSAILSSPAISDGADRLAGNNSENETTTVVTRVDGEVVSKTASPERVERGEPFTYDITVRFADEAQFQEADDVVVKDSLPNKMYLVGGPAAEPTVSVIQGSTTLSTCSVASNERSFECTLGTVEKGSEFKISVPVYIDNVTTFPRSIKNTATLDTTSRDVNENNNTREGAVRVVGSTIEGMVFMDFDENDLNDNNDIGARDIEIALTGTDRNGDPVNRTTTTNSAGEYSFSNVLSGTYSLTREDVSGSKFLLDSKAFVGDIVAGTDALPIPARNPSDDGVVAGAREITGIIVAKETVGSNYDFSVIPQARVGIALDEYSTTYPEVAADGSFTTRLVMRVENFSEEPVQNAQIILPLNGAEPRFGSFVSLSNPANDNLDPGSYAITVAPRDRSGSVGGCGGYNSGYNGQSDPVVVTGATIGAAATCDVEVHVRVQPLRPGTPAYPGTYRLQAEVKAQGNYSGQVDTSYNLLDDLSHHGSNPDPDNDNNPTEASEQDLTPVLPSYRSRLSLIMQATPSWNTSTEVAEVGDTITYSYEVYSRNGASANNKSNIELRNVIVTNDKTGLVLTGAPLTTLDTGNAGTNSGYLGVYTLTQADIEAGEVTNSARVSASDVFGFALNDVSGTAVDNDTPLTTPLTQQPSVALVVVPDESALKTPTEVGDKIAYSYNIKNTGNVILKDVLVTDIRSNVEGLSSTAIAEMQPGQEVVGAFTASYPVTQADIDVFQVTNTAKVQAKAVSASNVSDLVGTTYDNDGPVVTPLSIKPDIDLVLSADTSGLSQSMGQAGETLVYHYEVTNKGSVTLSNVNITNTLTGVVMTGSPITLAPDETSTGHFSGDYLLTAGDVTAQVVANSATTTGYYDRGTKSVSDTENLTTSIVFIEAKSEAPWTFTEDGGTTTSVLASDRIGADPATLTNATLSVVSTDPELSLDTSTGFITLSAGNPAGQYQLTYRLCRRDAPSVCADATETVVQAPIDEIETTVVLELSDNGDGIDGVGDLATYTISVENKGNTDLFDLDLNGTFQTLENEVPLVLDSGPIYLDRSSGVVKRASLEPFKVAMLGTGDLASLVLAQATPPDAYDGTLKLGETVRFTSTFTITVPTVVNRGASYQVLATATPIYPSGAGTPAGVSDISDDGLDADGNVVDDPTLLELAPMVQESALQISKTTTSTVVTRGATVPYTLKISNRLSTSAGPLDLVDVLPSDFVYIEGSARVEGASFTPKVEGRLVTFQDLEVLPNGTLTATLRARVLVTADVGEHTNKARLRDAGSGEMLAREAEATVSILPEHVFDCGDVYGKVFDDRNRDGYQNPPDGTRVEPGIPSVRLTGVDGTIITTDKHGRFHVACAMLPRDRGSNFILKLDARSLPEGYRVTTENPRVVRLTPGKMTELNFGAARATVSRIGLNRDGFVGTELSPALKKALLGLGGNLGYGPVHFELTYHLKNYEGADETPVALRRMEALEGFLRGLWSEHSKDTPSFEVIISRTKD</sequence>
<feature type="signal peptide" evidence="5">
    <location>
        <begin position="1"/>
        <end position="34"/>
    </location>
</feature>
<evidence type="ECO:0000256" key="1">
    <source>
        <dbReference type="ARBA" id="ARBA00004613"/>
    </source>
</evidence>
<keyword evidence="3 5" id="KW-0732">Signal</keyword>
<dbReference type="Gene3D" id="2.60.40.10">
    <property type="entry name" value="Immunoglobulins"/>
    <property type="match status" value="2"/>
</dbReference>
<dbReference type="SUPFAM" id="SSF117074">
    <property type="entry name" value="Hypothetical protein PA1324"/>
    <property type="match status" value="1"/>
</dbReference>
<feature type="domain" description="DUF7507" evidence="8">
    <location>
        <begin position="1528"/>
        <end position="1622"/>
    </location>
</feature>
<feature type="compositionally biased region" description="Low complexity" evidence="4">
    <location>
        <begin position="1487"/>
        <end position="1496"/>
    </location>
</feature>
<dbReference type="InterPro" id="IPR051172">
    <property type="entry name" value="Chlamydia_OmcB"/>
</dbReference>
<dbReference type="STRING" id="197461.A3843_11785"/>
<dbReference type="Pfam" id="PF24346">
    <property type="entry name" value="DUF7507"/>
    <property type="match status" value="3"/>
</dbReference>
<organism evidence="9 10">
    <name type="scientific">Pseudovibrio exalbescens</name>
    <dbReference type="NCBI Taxonomy" id="197461"/>
    <lineage>
        <taxon>Bacteria</taxon>
        <taxon>Pseudomonadati</taxon>
        <taxon>Pseudomonadota</taxon>
        <taxon>Alphaproteobacteria</taxon>
        <taxon>Hyphomicrobiales</taxon>
        <taxon>Stappiaceae</taxon>
        <taxon>Pseudovibrio</taxon>
    </lineage>
</organism>
<feature type="domain" description="SD-repeat containing protein B" evidence="7">
    <location>
        <begin position="1188"/>
        <end position="1256"/>
    </location>
</feature>
<reference evidence="9 10" key="1">
    <citation type="submission" date="2016-03" db="EMBL/GenBank/DDBJ databases">
        <title>Genome sequence of Nesiotobacter sp. nov., a moderately halophilic alphaproteobacterium isolated from the Yellow Sea, China.</title>
        <authorList>
            <person name="Zhang G."/>
            <person name="Zhang R."/>
        </authorList>
    </citation>
    <scope>NUCLEOTIDE SEQUENCE [LARGE SCALE GENOMIC DNA]</scope>
    <source>
        <strain evidence="9 10">WB1-6</strain>
    </source>
</reference>
<feature type="compositionally biased region" description="Low complexity" evidence="4">
    <location>
        <begin position="537"/>
        <end position="552"/>
    </location>
</feature>
<evidence type="ECO:0000259" key="8">
    <source>
        <dbReference type="Pfam" id="PF24346"/>
    </source>
</evidence>
<dbReference type="Pfam" id="PF01345">
    <property type="entry name" value="DUF11"/>
    <property type="match status" value="5"/>
</dbReference>
<dbReference type="PANTHER" id="PTHR34819">
    <property type="entry name" value="LARGE CYSTEINE-RICH PERIPLASMIC PROTEIN OMCB"/>
    <property type="match status" value="1"/>
</dbReference>
<keyword evidence="2" id="KW-0964">Secreted</keyword>
<dbReference type="Gene3D" id="2.60.40.740">
    <property type="match status" value="1"/>
</dbReference>
<feature type="domain" description="DUF11" evidence="6">
    <location>
        <begin position="2167"/>
        <end position="2272"/>
    </location>
</feature>
<dbReference type="Proteomes" id="UP000185783">
    <property type="component" value="Unassembled WGS sequence"/>
</dbReference>
<dbReference type="InterPro" id="IPR033764">
    <property type="entry name" value="Sdr_B"/>
</dbReference>
<feature type="region of interest" description="Disordered" evidence="4">
    <location>
        <begin position="537"/>
        <end position="562"/>
    </location>
</feature>
<feature type="domain" description="DUF11" evidence="6">
    <location>
        <begin position="769"/>
        <end position="899"/>
    </location>
</feature>
<keyword evidence="10" id="KW-1185">Reference proteome</keyword>
<proteinExistence type="predicted"/>
<dbReference type="RefSeq" id="WP_028481491.1">
    <property type="nucleotide sequence ID" value="NZ_LVVZ01000018.1"/>
</dbReference>
<feature type="domain" description="DUF11" evidence="6">
    <location>
        <begin position="909"/>
        <end position="1034"/>
    </location>
</feature>
<dbReference type="InterPro" id="IPR047589">
    <property type="entry name" value="DUF11_rpt"/>
</dbReference>
<dbReference type="GO" id="GO:0005576">
    <property type="term" value="C:extracellular region"/>
    <property type="evidence" value="ECO:0007669"/>
    <property type="project" value="UniProtKB-SubCell"/>
</dbReference>
<evidence type="ECO:0000256" key="5">
    <source>
        <dbReference type="SAM" id="SignalP"/>
    </source>
</evidence>
<accession>A0A1U7JGH6</accession>
<dbReference type="NCBIfam" id="TIGR01451">
    <property type="entry name" value="B_ant_repeat"/>
    <property type="match status" value="2"/>
</dbReference>
<feature type="region of interest" description="Disordered" evidence="4">
    <location>
        <begin position="1477"/>
        <end position="1505"/>
    </location>
</feature>
<feature type="domain" description="DUF11" evidence="6">
    <location>
        <begin position="1046"/>
        <end position="1176"/>
    </location>
</feature>
<evidence type="ECO:0000313" key="10">
    <source>
        <dbReference type="Proteomes" id="UP000185783"/>
    </source>
</evidence>
<evidence type="ECO:0000256" key="3">
    <source>
        <dbReference type="ARBA" id="ARBA00022729"/>
    </source>
</evidence>
<feature type="domain" description="DUF7507" evidence="8">
    <location>
        <begin position="1770"/>
        <end position="1872"/>
    </location>
</feature>